<accession>A0A921QMU3</accession>
<protein>
    <submittedName>
        <fullName evidence="2">Uncharacterized protein</fullName>
    </submittedName>
</protein>
<reference evidence="2" key="2">
    <citation type="submission" date="2020-10" db="EMBL/GenBank/DDBJ databases">
        <authorList>
            <person name="Cooper E.A."/>
            <person name="Brenton Z.W."/>
            <person name="Flinn B.S."/>
            <person name="Jenkins J."/>
            <person name="Shu S."/>
            <person name="Flowers D."/>
            <person name="Luo F."/>
            <person name="Wang Y."/>
            <person name="Xia P."/>
            <person name="Barry K."/>
            <person name="Daum C."/>
            <person name="Lipzen A."/>
            <person name="Yoshinaga Y."/>
            <person name="Schmutz J."/>
            <person name="Saski C."/>
            <person name="Vermerris W."/>
            <person name="Kresovich S."/>
        </authorList>
    </citation>
    <scope>NUCLEOTIDE SEQUENCE</scope>
</reference>
<keyword evidence="1" id="KW-0472">Membrane</keyword>
<name>A0A921QMU3_SORBI</name>
<organism evidence="2 3">
    <name type="scientific">Sorghum bicolor</name>
    <name type="common">Sorghum</name>
    <name type="synonym">Sorghum vulgare</name>
    <dbReference type="NCBI Taxonomy" id="4558"/>
    <lineage>
        <taxon>Eukaryota</taxon>
        <taxon>Viridiplantae</taxon>
        <taxon>Streptophyta</taxon>
        <taxon>Embryophyta</taxon>
        <taxon>Tracheophyta</taxon>
        <taxon>Spermatophyta</taxon>
        <taxon>Magnoliopsida</taxon>
        <taxon>Liliopsida</taxon>
        <taxon>Poales</taxon>
        <taxon>Poaceae</taxon>
        <taxon>PACMAD clade</taxon>
        <taxon>Panicoideae</taxon>
        <taxon>Andropogonodae</taxon>
        <taxon>Andropogoneae</taxon>
        <taxon>Sorghinae</taxon>
        <taxon>Sorghum</taxon>
    </lineage>
</organism>
<keyword evidence="1" id="KW-0812">Transmembrane</keyword>
<dbReference type="EMBL" id="CM027685">
    <property type="protein sequence ID" value="KAG0525014.1"/>
    <property type="molecule type" value="Genomic_DNA"/>
</dbReference>
<reference evidence="2" key="1">
    <citation type="journal article" date="2019" name="BMC Genomics">
        <title>A new reference genome for Sorghum bicolor reveals high levels of sequence similarity between sweet and grain genotypes: implications for the genetics of sugar metabolism.</title>
        <authorList>
            <person name="Cooper E.A."/>
            <person name="Brenton Z.W."/>
            <person name="Flinn B.S."/>
            <person name="Jenkins J."/>
            <person name="Shu S."/>
            <person name="Flowers D."/>
            <person name="Luo F."/>
            <person name="Wang Y."/>
            <person name="Xia P."/>
            <person name="Barry K."/>
            <person name="Daum C."/>
            <person name="Lipzen A."/>
            <person name="Yoshinaga Y."/>
            <person name="Schmutz J."/>
            <person name="Saski C."/>
            <person name="Vermerris W."/>
            <person name="Kresovich S."/>
        </authorList>
    </citation>
    <scope>NUCLEOTIDE SEQUENCE</scope>
</reference>
<feature type="transmembrane region" description="Helical" evidence="1">
    <location>
        <begin position="20"/>
        <end position="40"/>
    </location>
</feature>
<evidence type="ECO:0000313" key="3">
    <source>
        <dbReference type="Proteomes" id="UP000807115"/>
    </source>
</evidence>
<dbReference type="Proteomes" id="UP000807115">
    <property type="component" value="Chromosome 6"/>
</dbReference>
<gene>
    <name evidence="2" type="ORF">BDA96_06G018900</name>
</gene>
<keyword evidence="1" id="KW-1133">Transmembrane helix</keyword>
<sequence>MRASLMQSLISFFMPDVYISLNFLMIDGNWVWMVIVVALLSRDLRKKTSEQLQKFTTWIFLCSVTFLFYCLKFTFLRLVIDLPLGYVEHGVA</sequence>
<evidence type="ECO:0000256" key="1">
    <source>
        <dbReference type="SAM" id="Phobius"/>
    </source>
</evidence>
<proteinExistence type="predicted"/>
<comment type="caution">
    <text evidence="2">The sequence shown here is derived from an EMBL/GenBank/DDBJ whole genome shotgun (WGS) entry which is preliminary data.</text>
</comment>
<feature type="transmembrane region" description="Helical" evidence="1">
    <location>
        <begin position="60"/>
        <end position="80"/>
    </location>
</feature>
<dbReference type="AlphaFoldDB" id="A0A921QMU3"/>
<evidence type="ECO:0000313" key="2">
    <source>
        <dbReference type="EMBL" id="KAG0525014.1"/>
    </source>
</evidence>